<dbReference type="Gene3D" id="3.40.390.10">
    <property type="entry name" value="Collagenase (Catalytic Domain)"/>
    <property type="match status" value="1"/>
</dbReference>
<dbReference type="Pfam" id="PF01431">
    <property type="entry name" value="Peptidase_M13"/>
    <property type="match status" value="1"/>
</dbReference>
<comment type="cofactor">
    <cofactor evidence="1">
        <name>Zn(2+)</name>
        <dbReference type="ChEBI" id="CHEBI:29105"/>
    </cofactor>
</comment>
<evidence type="ECO:0000256" key="7">
    <source>
        <dbReference type="ARBA" id="ARBA00023049"/>
    </source>
</evidence>
<comment type="caution">
    <text evidence="10">The sequence shown here is derived from an EMBL/GenBank/DDBJ whole genome shotgun (WGS) entry which is preliminary data.</text>
</comment>
<evidence type="ECO:0000256" key="3">
    <source>
        <dbReference type="ARBA" id="ARBA00022670"/>
    </source>
</evidence>
<dbReference type="PROSITE" id="PS51885">
    <property type="entry name" value="NEPRILYSIN"/>
    <property type="match status" value="1"/>
</dbReference>
<dbReference type="AlphaFoldDB" id="A0AAE3SG84"/>
<dbReference type="Gene3D" id="1.10.1380.10">
    <property type="entry name" value="Neutral endopeptidase , domain2"/>
    <property type="match status" value="1"/>
</dbReference>
<dbReference type="CDD" id="cd08662">
    <property type="entry name" value="M13"/>
    <property type="match status" value="1"/>
</dbReference>
<dbReference type="PANTHER" id="PTHR11733">
    <property type="entry name" value="ZINC METALLOPROTEASE FAMILY M13 NEPRILYSIN-RELATED"/>
    <property type="match status" value="1"/>
</dbReference>
<comment type="similarity">
    <text evidence="2">Belongs to the peptidase M13 family.</text>
</comment>
<dbReference type="Proteomes" id="UP001209229">
    <property type="component" value="Unassembled WGS sequence"/>
</dbReference>
<proteinExistence type="inferred from homology"/>
<keyword evidence="5" id="KW-0378">Hydrolase</keyword>
<dbReference type="PANTHER" id="PTHR11733:SF167">
    <property type="entry name" value="FI17812P1-RELATED"/>
    <property type="match status" value="1"/>
</dbReference>
<evidence type="ECO:0000259" key="9">
    <source>
        <dbReference type="Pfam" id="PF05649"/>
    </source>
</evidence>
<evidence type="ECO:0000256" key="2">
    <source>
        <dbReference type="ARBA" id="ARBA00007357"/>
    </source>
</evidence>
<dbReference type="SUPFAM" id="SSF55486">
    <property type="entry name" value="Metalloproteases ('zincins'), catalytic domain"/>
    <property type="match status" value="1"/>
</dbReference>
<accession>A0AAE3SG84</accession>
<dbReference type="GO" id="GO:0005886">
    <property type="term" value="C:plasma membrane"/>
    <property type="evidence" value="ECO:0007669"/>
    <property type="project" value="TreeGrafter"/>
</dbReference>
<keyword evidence="11" id="KW-1185">Reference proteome</keyword>
<gene>
    <name evidence="10" type="ORF">OM075_15335</name>
</gene>
<dbReference type="RefSeq" id="WP_301191411.1">
    <property type="nucleotide sequence ID" value="NZ_JAPDPJ010000038.1"/>
</dbReference>
<protein>
    <submittedName>
        <fullName evidence="10">M13 family metallopeptidase</fullName>
    </submittedName>
</protein>
<evidence type="ECO:0000256" key="4">
    <source>
        <dbReference type="ARBA" id="ARBA00022723"/>
    </source>
</evidence>
<organism evidence="10 11">
    <name type="scientific">Plebeiibacterium sediminum</name>
    <dbReference type="NCBI Taxonomy" id="2992112"/>
    <lineage>
        <taxon>Bacteria</taxon>
        <taxon>Pseudomonadati</taxon>
        <taxon>Bacteroidota</taxon>
        <taxon>Bacteroidia</taxon>
        <taxon>Marinilabiliales</taxon>
        <taxon>Marinilabiliaceae</taxon>
        <taxon>Plebeiibacterium</taxon>
    </lineage>
</organism>
<dbReference type="InterPro" id="IPR018497">
    <property type="entry name" value="Peptidase_M13_C"/>
</dbReference>
<feature type="domain" description="Peptidase M13 N-terminal" evidence="9">
    <location>
        <begin position="45"/>
        <end position="423"/>
    </location>
</feature>
<evidence type="ECO:0000256" key="1">
    <source>
        <dbReference type="ARBA" id="ARBA00001947"/>
    </source>
</evidence>
<dbReference type="Pfam" id="PF05649">
    <property type="entry name" value="Peptidase_M13_N"/>
    <property type="match status" value="1"/>
</dbReference>
<dbReference type="GO" id="GO:0004222">
    <property type="term" value="F:metalloendopeptidase activity"/>
    <property type="evidence" value="ECO:0007669"/>
    <property type="project" value="InterPro"/>
</dbReference>
<name>A0AAE3SG84_9BACT</name>
<dbReference type="PRINTS" id="PR00786">
    <property type="entry name" value="NEPRILYSIN"/>
</dbReference>
<evidence type="ECO:0000256" key="6">
    <source>
        <dbReference type="ARBA" id="ARBA00022833"/>
    </source>
</evidence>
<evidence type="ECO:0000256" key="5">
    <source>
        <dbReference type="ARBA" id="ARBA00022801"/>
    </source>
</evidence>
<evidence type="ECO:0000313" key="10">
    <source>
        <dbReference type="EMBL" id="MCW3787847.1"/>
    </source>
</evidence>
<reference evidence="10" key="1">
    <citation type="submission" date="2022-10" db="EMBL/GenBank/DDBJ databases">
        <authorList>
            <person name="Yu W.X."/>
        </authorList>
    </citation>
    <scope>NUCLEOTIDE SEQUENCE</scope>
    <source>
        <strain evidence="10">AAT</strain>
    </source>
</reference>
<feature type="domain" description="Peptidase M13 C-terminal" evidence="8">
    <location>
        <begin position="475"/>
        <end position="675"/>
    </location>
</feature>
<keyword evidence="4" id="KW-0479">Metal-binding</keyword>
<dbReference type="InterPro" id="IPR024079">
    <property type="entry name" value="MetalloPept_cat_dom_sf"/>
</dbReference>
<keyword evidence="6" id="KW-0862">Zinc</keyword>
<dbReference type="GO" id="GO:0016485">
    <property type="term" value="P:protein processing"/>
    <property type="evidence" value="ECO:0007669"/>
    <property type="project" value="TreeGrafter"/>
</dbReference>
<dbReference type="InterPro" id="IPR008753">
    <property type="entry name" value="Peptidase_M13_N"/>
</dbReference>
<dbReference type="PROSITE" id="PS51257">
    <property type="entry name" value="PROKAR_LIPOPROTEIN"/>
    <property type="match status" value="1"/>
</dbReference>
<dbReference type="InterPro" id="IPR042089">
    <property type="entry name" value="Peptidase_M13_dom_2"/>
</dbReference>
<dbReference type="GO" id="GO:0046872">
    <property type="term" value="F:metal ion binding"/>
    <property type="evidence" value="ECO:0007669"/>
    <property type="project" value="UniProtKB-KW"/>
</dbReference>
<evidence type="ECO:0000313" key="11">
    <source>
        <dbReference type="Proteomes" id="UP001209229"/>
    </source>
</evidence>
<evidence type="ECO:0000259" key="8">
    <source>
        <dbReference type="Pfam" id="PF01431"/>
    </source>
</evidence>
<keyword evidence="7" id="KW-0482">Metalloprotease</keyword>
<dbReference type="EMBL" id="JAPDPJ010000038">
    <property type="protein sequence ID" value="MCW3787847.1"/>
    <property type="molecule type" value="Genomic_DNA"/>
</dbReference>
<sequence length="679" mass="77510">MKHLNFKHAVGGALMLLVACSPSPKTDSKQVPDLTEEQLNKEVKPGDNFYAYANTTWMKNNPLPDDKSRYGSFDELSESNKEKLKIIFEEAQKNSTPNSIAKKIGDFYNSGMDSLAVEKEGLTNLNPILNQIKEVKNTDDLAYTIGFLHTYQMYPFFYLYVGADDKNSSMNIAHMGHNGIGLPDRDYYLQKDEESVKVQEAYRTFLNKILSFEGNDEATASEYSKKIYDLEYLMAETFYTRLQNRDPHLTYNKIKGSELATEYPDFNWNKYFEALPISTPEEVNISQVPYFKDLGNILGSQDIEVVKKYLEAFVIRNMSSYLGSAYVNASFELYGKTIQGTETMQPRWKRVQGTTNAALGEPIGQLFVEKYFPARAKERMVKLVENLRLGFKQRIENLEWMGEETKAAAEEKLAAITVKIGYPNKWRDYSKLEVVSDSYVKNVLASNQFDFNFNIEKIGKPVDKEEWHMSPQTVNAYYNPSVNEIVFPAAILQPPFFYLDGDDAVNYGAIGVVIGHEMTHGFDDQGAKYDKEGNLRTWWTEDDTEKFNARTKVLAEEFNNFTVIDTLKANGEFTLGENIADLGGLNIAYTAYLNATNGKDIPEIGGLTDKERFYLSYAGIWAQNIRDKEIIRRTKTDPHSLGKFRVNGPLPNIQEFYDTFGIDETAAMYIKPEERAIIW</sequence>
<dbReference type="InterPro" id="IPR000718">
    <property type="entry name" value="Peptidase_M13"/>
</dbReference>
<keyword evidence="3" id="KW-0645">Protease</keyword>